<name>A0A5Q2F661_9CAUD</name>
<dbReference type="Proteomes" id="UP000400849">
    <property type="component" value="Segment"/>
</dbReference>
<dbReference type="GeneID" id="77924192"/>
<protein>
    <submittedName>
        <fullName evidence="1">Uncharacterized protein</fullName>
    </submittedName>
</protein>
<evidence type="ECO:0000313" key="1">
    <source>
        <dbReference type="EMBL" id="QGF20203.1"/>
    </source>
</evidence>
<proteinExistence type="predicted"/>
<keyword evidence="2" id="KW-1185">Reference proteome</keyword>
<accession>A0A5Q2F661</accession>
<dbReference type="RefSeq" id="YP_010648733.1">
    <property type="nucleotide sequence ID" value="NC_070762.1"/>
</dbReference>
<evidence type="ECO:0000313" key="2">
    <source>
        <dbReference type="Proteomes" id="UP000400849"/>
    </source>
</evidence>
<sequence>MENTDGLNFNHVRIVYKSGYVANFAATELEFTSNGGTGRSMTWANAVPRPLFANVSDVESIWDLGPIANIDDWLEKHWKDLEIS</sequence>
<organism evidence="1 2">
    <name type="scientific">Gordonia phage Sixama</name>
    <dbReference type="NCBI Taxonomy" id="2653271"/>
    <lineage>
        <taxon>Viruses</taxon>
        <taxon>Duplodnaviria</taxon>
        <taxon>Heunggongvirae</taxon>
        <taxon>Uroviricota</taxon>
        <taxon>Caudoviricetes</taxon>
        <taxon>Sixamavirus</taxon>
        <taxon>Sixamavirus sixama</taxon>
    </lineage>
</organism>
<dbReference type="KEGG" id="vg:77924192"/>
<gene>
    <name evidence="1" type="primary">24</name>
    <name evidence="1" type="ORF">SEA_SIXAMA_24</name>
</gene>
<reference evidence="1 2" key="1">
    <citation type="submission" date="2019-09" db="EMBL/GenBank/DDBJ databases">
        <authorList>
            <person name="Christie C.A."/>
            <person name="Diallo A.S."/>
            <person name="Dixon Z."/>
            <person name="McIntosh P.M."/>
            <person name="Murthy K.H."/>
            <person name="Rosen M.G."/>
            <person name="Simpson L.M."/>
            <person name="Koustas K."/>
            <person name="Fogarty M.P."/>
            <person name="Molloy S.D."/>
            <person name="Garlena R.A."/>
            <person name="Russell D.A."/>
            <person name="Pope W.H."/>
            <person name="Jacobs-Sera D."/>
            <person name="Hatfull G.F."/>
        </authorList>
    </citation>
    <scope>NUCLEOTIDE SEQUENCE [LARGE SCALE GENOMIC DNA]</scope>
</reference>
<dbReference type="EMBL" id="MN484601">
    <property type="protein sequence ID" value="QGF20203.1"/>
    <property type="molecule type" value="Genomic_DNA"/>
</dbReference>